<evidence type="ECO:0000256" key="1">
    <source>
        <dbReference type="ARBA" id="ARBA00009199"/>
    </source>
</evidence>
<dbReference type="Gene3D" id="3.90.1300.10">
    <property type="entry name" value="Amidase signature (AS) domain"/>
    <property type="match status" value="1"/>
</dbReference>
<feature type="domain" description="Amidase" evidence="2">
    <location>
        <begin position="22"/>
        <end position="445"/>
    </location>
</feature>
<dbReference type="InterPro" id="IPR000120">
    <property type="entry name" value="Amidase"/>
</dbReference>
<reference evidence="3" key="2">
    <citation type="submission" date="2020-09" db="EMBL/GenBank/DDBJ databases">
        <authorList>
            <person name="Sun Q."/>
            <person name="Kim S."/>
        </authorList>
    </citation>
    <scope>NUCLEOTIDE SEQUENCE</scope>
    <source>
        <strain evidence="3">KCTC 42249</strain>
    </source>
</reference>
<dbReference type="AlphaFoldDB" id="A0A8J3DYG1"/>
<dbReference type="InterPro" id="IPR023631">
    <property type="entry name" value="Amidase_dom"/>
</dbReference>
<dbReference type="PANTHER" id="PTHR11895:SF7">
    <property type="entry name" value="GLUTAMYL-TRNA(GLN) AMIDOTRANSFERASE SUBUNIT A, MITOCHONDRIAL"/>
    <property type="match status" value="1"/>
</dbReference>
<accession>A0A8J3DYG1</accession>
<dbReference type="Pfam" id="PF01425">
    <property type="entry name" value="Amidase"/>
    <property type="match status" value="1"/>
</dbReference>
<organism evidence="3 4">
    <name type="scientific">Tianweitania populi</name>
    <dbReference type="NCBI Taxonomy" id="1607949"/>
    <lineage>
        <taxon>Bacteria</taxon>
        <taxon>Pseudomonadati</taxon>
        <taxon>Pseudomonadota</taxon>
        <taxon>Alphaproteobacteria</taxon>
        <taxon>Hyphomicrobiales</taxon>
        <taxon>Phyllobacteriaceae</taxon>
        <taxon>Tianweitania</taxon>
    </lineage>
</organism>
<keyword evidence="4" id="KW-1185">Reference proteome</keyword>
<dbReference type="PANTHER" id="PTHR11895">
    <property type="entry name" value="TRANSAMIDASE"/>
    <property type="match status" value="1"/>
</dbReference>
<name>A0A8J3DYG1_9HYPH</name>
<dbReference type="GO" id="GO:0003824">
    <property type="term" value="F:catalytic activity"/>
    <property type="evidence" value="ECO:0007669"/>
    <property type="project" value="InterPro"/>
</dbReference>
<sequence length="465" mass="47904">MKDDATSLAEAIREGRLSAMEAMQAALAAAERRSDLGAIVHLDHELGSKAATAADALLAKNAAGDRPFLGVPSLAKDLGGPFSSLPVAAGSGMLDRQSAQSDSDLAARLQNAGLCFFGLTTVPEMGLSLSSEPATGPRCRNPLDLALTPGGSSGGAAAAVCAGIVSIAHATDAGGSIRVPAACCGLVGLKATRGVMPGGPGFNNHLGGIVSELALCRSVRDLSTIFHLASGAARGPFADPHLHAAQTGALRIGVLTDYGTTFPIDPERAATIEAAATSLEADGYTLVPVAWSKVEKAVSASGTALGDIIAVNLANYVDAAELDAKKAERLTRAFIRRGQTLSGQALWASLDAGIQASRALWDIFEDVDCLLTPMLSSAPLPLGSFPFDHDDTALQIERMTAFAPLAALANITGFPAITLPFGADANGLPLPLHIMAPMGRDLLLLALAARLEQEERWQHRFPVAN</sequence>
<evidence type="ECO:0000313" key="4">
    <source>
        <dbReference type="Proteomes" id="UP000630142"/>
    </source>
</evidence>
<comment type="similarity">
    <text evidence="1">Belongs to the amidase family.</text>
</comment>
<evidence type="ECO:0000259" key="2">
    <source>
        <dbReference type="Pfam" id="PF01425"/>
    </source>
</evidence>
<dbReference type="InterPro" id="IPR036928">
    <property type="entry name" value="AS_sf"/>
</dbReference>
<gene>
    <name evidence="3" type="ORF">GCM10016234_40110</name>
</gene>
<dbReference type="SUPFAM" id="SSF75304">
    <property type="entry name" value="Amidase signature (AS) enzymes"/>
    <property type="match status" value="1"/>
</dbReference>
<protein>
    <submittedName>
        <fullName evidence="3">Amidase</fullName>
    </submittedName>
</protein>
<dbReference type="RefSeq" id="WP_189507516.1">
    <property type="nucleotide sequence ID" value="NZ_BMZQ01000007.1"/>
</dbReference>
<comment type="caution">
    <text evidence="3">The sequence shown here is derived from an EMBL/GenBank/DDBJ whole genome shotgun (WGS) entry which is preliminary data.</text>
</comment>
<evidence type="ECO:0000313" key="3">
    <source>
        <dbReference type="EMBL" id="GHD24186.1"/>
    </source>
</evidence>
<dbReference type="Proteomes" id="UP000630142">
    <property type="component" value="Unassembled WGS sequence"/>
</dbReference>
<proteinExistence type="inferred from homology"/>
<reference evidence="3" key="1">
    <citation type="journal article" date="2014" name="Int. J. Syst. Evol. Microbiol.">
        <title>Complete genome sequence of Corynebacterium casei LMG S-19264T (=DSM 44701T), isolated from a smear-ripened cheese.</title>
        <authorList>
            <consortium name="US DOE Joint Genome Institute (JGI-PGF)"/>
            <person name="Walter F."/>
            <person name="Albersmeier A."/>
            <person name="Kalinowski J."/>
            <person name="Ruckert C."/>
        </authorList>
    </citation>
    <scope>NUCLEOTIDE SEQUENCE</scope>
    <source>
        <strain evidence="3">KCTC 42249</strain>
    </source>
</reference>
<dbReference type="EMBL" id="BMZQ01000007">
    <property type="protein sequence ID" value="GHD24186.1"/>
    <property type="molecule type" value="Genomic_DNA"/>
</dbReference>